<keyword evidence="11" id="KW-1185">Reference proteome</keyword>
<dbReference type="AlphaFoldDB" id="A0A4R1HT34"/>
<dbReference type="InterPro" id="IPR009075">
    <property type="entry name" value="AcylCo_DH/oxidase_C"/>
</dbReference>
<evidence type="ECO:0000313" key="10">
    <source>
        <dbReference type="EMBL" id="TCK24453.1"/>
    </source>
</evidence>
<evidence type="ECO:0000256" key="5">
    <source>
        <dbReference type="ARBA" id="ARBA00023002"/>
    </source>
</evidence>
<dbReference type="Pfam" id="PF00441">
    <property type="entry name" value="Acyl-CoA_dh_1"/>
    <property type="match status" value="1"/>
</dbReference>
<dbReference type="PANTHER" id="PTHR43292:SF4">
    <property type="entry name" value="ACYL-COA DEHYDROGENASE FADE34"/>
    <property type="match status" value="1"/>
</dbReference>
<dbReference type="GO" id="GO:0005886">
    <property type="term" value="C:plasma membrane"/>
    <property type="evidence" value="ECO:0007669"/>
    <property type="project" value="TreeGrafter"/>
</dbReference>
<dbReference type="InterPro" id="IPR036250">
    <property type="entry name" value="AcylCo_DH-like_C"/>
</dbReference>
<dbReference type="OrthoDB" id="3964153at2"/>
<proteinExistence type="inferred from homology"/>
<evidence type="ECO:0000256" key="4">
    <source>
        <dbReference type="ARBA" id="ARBA00022827"/>
    </source>
</evidence>
<gene>
    <name evidence="10" type="ORF">EV378_0225</name>
</gene>
<dbReference type="GO" id="GO:0050660">
    <property type="term" value="F:flavin adenine dinucleotide binding"/>
    <property type="evidence" value="ECO:0007669"/>
    <property type="project" value="InterPro"/>
</dbReference>
<accession>A0A4R1HT34</accession>
<dbReference type="Proteomes" id="UP000295560">
    <property type="component" value="Unassembled WGS sequence"/>
</dbReference>
<comment type="similarity">
    <text evidence="2 6">Belongs to the acyl-CoA dehydrogenase family.</text>
</comment>
<comment type="caution">
    <text evidence="10">The sequence shown here is derived from an EMBL/GenBank/DDBJ whole genome shotgun (WGS) entry which is preliminary data.</text>
</comment>
<sequence>MTDDGWRERLRAWLTENEPPAEAHTDVAAARDYQVRLYEAGYAGLTWPAEWGGQGLGAAESVAFAEESASYDMPGRPFLIGMGMVGPTIVDLGSDEQRRRYLTPLLRGEEIWCQLFSEPGAGSDVAGLSTRAVRDGDGWRLTGQKVWTSNAQWADHAAVLARTSPDKPKHAGLTMFVLDMDQPGVTVRPLVDMTGNAPFNEVFLDDAWVPGDEVLGEVDGGWHAARTMLGHERVSISGLRQRRGRGVTSAALTETARRYGTADDPAVRDELAALYASERALELYNVLLNQETAAGSPPGARGSVGKLAGALLAYRGVHAAGVVAGAGALVHEEDDVDGGGLELGMTSAPASSIAGGTNEIQRNIIAERVLGLPREPTVEARRAARSDR</sequence>
<dbReference type="InterPro" id="IPR046373">
    <property type="entry name" value="Acyl-CoA_Oxase/DH_mid-dom_sf"/>
</dbReference>
<feature type="domain" description="Acyl-CoA dehydrogenase/oxidase N-terminal" evidence="9">
    <location>
        <begin position="6"/>
        <end position="109"/>
    </location>
</feature>
<dbReference type="GO" id="GO:0016627">
    <property type="term" value="F:oxidoreductase activity, acting on the CH-CH group of donors"/>
    <property type="evidence" value="ECO:0007669"/>
    <property type="project" value="InterPro"/>
</dbReference>
<organism evidence="10 11">
    <name type="scientific">Pseudonocardia endophytica</name>
    <dbReference type="NCBI Taxonomy" id="401976"/>
    <lineage>
        <taxon>Bacteria</taxon>
        <taxon>Bacillati</taxon>
        <taxon>Actinomycetota</taxon>
        <taxon>Actinomycetes</taxon>
        <taxon>Pseudonocardiales</taxon>
        <taxon>Pseudonocardiaceae</taxon>
        <taxon>Pseudonocardia</taxon>
    </lineage>
</organism>
<feature type="domain" description="Acyl-CoA oxidase/dehydrogenase middle" evidence="8">
    <location>
        <begin position="113"/>
        <end position="206"/>
    </location>
</feature>
<evidence type="ECO:0000256" key="6">
    <source>
        <dbReference type="RuleBase" id="RU362125"/>
    </source>
</evidence>
<dbReference type="InterPro" id="IPR006091">
    <property type="entry name" value="Acyl-CoA_Oxase/DH_mid-dom"/>
</dbReference>
<keyword evidence="5 6" id="KW-0560">Oxidoreductase</keyword>
<dbReference type="Pfam" id="PF02770">
    <property type="entry name" value="Acyl-CoA_dh_M"/>
    <property type="match status" value="1"/>
</dbReference>
<dbReference type="PANTHER" id="PTHR43292">
    <property type="entry name" value="ACYL-COA DEHYDROGENASE"/>
    <property type="match status" value="1"/>
</dbReference>
<reference evidence="10 11" key="1">
    <citation type="submission" date="2019-03" db="EMBL/GenBank/DDBJ databases">
        <title>Sequencing the genomes of 1000 actinobacteria strains.</title>
        <authorList>
            <person name="Klenk H.-P."/>
        </authorList>
    </citation>
    <scope>NUCLEOTIDE SEQUENCE [LARGE SCALE GENOMIC DNA]</scope>
    <source>
        <strain evidence="10 11">DSM 44969</strain>
    </source>
</reference>
<evidence type="ECO:0000256" key="3">
    <source>
        <dbReference type="ARBA" id="ARBA00022630"/>
    </source>
</evidence>
<feature type="domain" description="Acyl-CoA dehydrogenase/oxidase C-terminal" evidence="7">
    <location>
        <begin position="220"/>
        <end position="370"/>
    </location>
</feature>
<dbReference type="Gene3D" id="1.10.540.10">
    <property type="entry name" value="Acyl-CoA dehydrogenase/oxidase, N-terminal domain"/>
    <property type="match status" value="1"/>
</dbReference>
<evidence type="ECO:0000259" key="7">
    <source>
        <dbReference type="Pfam" id="PF00441"/>
    </source>
</evidence>
<dbReference type="SUPFAM" id="SSF47203">
    <property type="entry name" value="Acyl-CoA dehydrogenase C-terminal domain-like"/>
    <property type="match status" value="1"/>
</dbReference>
<protein>
    <submittedName>
        <fullName evidence="10">Acyl-CoA dehydrogenase</fullName>
    </submittedName>
</protein>
<dbReference type="Gene3D" id="1.20.140.10">
    <property type="entry name" value="Butyryl-CoA Dehydrogenase, subunit A, domain 3"/>
    <property type="match status" value="1"/>
</dbReference>
<dbReference type="EMBL" id="SMFZ01000001">
    <property type="protein sequence ID" value="TCK24453.1"/>
    <property type="molecule type" value="Genomic_DNA"/>
</dbReference>
<dbReference type="Gene3D" id="2.40.110.10">
    <property type="entry name" value="Butyryl-CoA Dehydrogenase, subunit A, domain 2"/>
    <property type="match status" value="1"/>
</dbReference>
<keyword evidence="4 6" id="KW-0274">FAD</keyword>
<evidence type="ECO:0000313" key="11">
    <source>
        <dbReference type="Proteomes" id="UP000295560"/>
    </source>
</evidence>
<dbReference type="FunFam" id="2.40.110.10:FF:000011">
    <property type="entry name" value="Acyl-CoA dehydrogenase FadE34"/>
    <property type="match status" value="1"/>
</dbReference>
<comment type="cofactor">
    <cofactor evidence="1 6">
        <name>FAD</name>
        <dbReference type="ChEBI" id="CHEBI:57692"/>
    </cofactor>
</comment>
<evidence type="ECO:0000256" key="2">
    <source>
        <dbReference type="ARBA" id="ARBA00009347"/>
    </source>
</evidence>
<dbReference type="InterPro" id="IPR052161">
    <property type="entry name" value="Mycobact_Acyl-CoA_DH"/>
</dbReference>
<keyword evidence="3 6" id="KW-0285">Flavoprotein</keyword>
<dbReference type="InterPro" id="IPR013786">
    <property type="entry name" value="AcylCoA_DH/ox_N"/>
</dbReference>
<dbReference type="InterPro" id="IPR009100">
    <property type="entry name" value="AcylCoA_DH/oxidase_NM_dom_sf"/>
</dbReference>
<dbReference type="Pfam" id="PF02771">
    <property type="entry name" value="Acyl-CoA_dh_N"/>
    <property type="match status" value="1"/>
</dbReference>
<dbReference type="RefSeq" id="WP_132420896.1">
    <property type="nucleotide sequence ID" value="NZ_SMFZ01000001.1"/>
</dbReference>
<evidence type="ECO:0000259" key="9">
    <source>
        <dbReference type="Pfam" id="PF02771"/>
    </source>
</evidence>
<evidence type="ECO:0000259" key="8">
    <source>
        <dbReference type="Pfam" id="PF02770"/>
    </source>
</evidence>
<name>A0A4R1HT34_PSEEN</name>
<dbReference type="SUPFAM" id="SSF56645">
    <property type="entry name" value="Acyl-CoA dehydrogenase NM domain-like"/>
    <property type="match status" value="1"/>
</dbReference>
<dbReference type="InterPro" id="IPR037069">
    <property type="entry name" value="AcylCoA_DH/ox_N_sf"/>
</dbReference>
<evidence type="ECO:0000256" key="1">
    <source>
        <dbReference type="ARBA" id="ARBA00001974"/>
    </source>
</evidence>